<name>A0A8X6XL46_9ARAC</name>
<evidence type="ECO:0000313" key="2">
    <source>
        <dbReference type="Proteomes" id="UP000886998"/>
    </source>
</evidence>
<proteinExistence type="predicted"/>
<reference evidence="1" key="1">
    <citation type="submission" date="2020-08" db="EMBL/GenBank/DDBJ databases">
        <title>Multicomponent nature underlies the extraordinary mechanical properties of spider dragline silk.</title>
        <authorList>
            <person name="Kono N."/>
            <person name="Nakamura H."/>
            <person name="Mori M."/>
            <person name="Yoshida Y."/>
            <person name="Ohtoshi R."/>
            <person name="Malay A.D."/>
            <person name="Moran D.A.P."/>
            <person name="Tomita M."/>
            <person name="Numata K."/>
            <person name="Arakawa K."/>
        </authorList>
    </citation>
    <scope>NUCLEOTIDE SEQUENCE</scope>
</reference>
<organism evidence="1 2">
    <name type="scientific">Trichonephila inaurata madagascariensis</name>
    <dbReference type="NCBI Taxonomy" id="2747483"/>
    <lineage>
        <taxon>Eukaryota</taxon>
        <taxon>Metazoa</taxon>
        <taxon>Ecdysozoa</taxon>
        <taxon>Arthropoda</taxon>
        <taxon>Chelicerata</taxon>
        <taxon>Arachnida</taxon>
        <taxon>Araneae</taxon>
        <taxon>Araneomorphae</taxon>
        <taxon>Entelegynae</taxon>
        <taxon>Araneoidea</taxon>
        <taxon>Nephilidae</taxon>
        <taxon>Trichonephila</taxon>
        <taxon>Trichonephila inaurata</taxon>
    </lineage>
</organism>
<sequence>MEYSYTVIQKHFLRRRRFRSVGRIYSAYFKSNYNNNNQRATISFGLLARHHSTLGSKRRFIYRMLCKAFRTKTDAELRARLDEFFSSRNGLISTKEVLKILLNVGKKL</sequence>
<dbReference type="EMBL" id="BMAV01010222">
    <property type="protein sequence ID" value="GFY55161.1"/>
    <property type="molecule type" value="Genomic_DNA"/>
</dbReference>
<dbReference type="Proteomes" id="UP000886998">
    <property type="component" value="Unassembled WGS sequence"/>
</dbReference>
<dbReference type="AlphaFoldDB" id="A0A8X6XL46"/>
<accession>A0A8X6XL46</accession>
<protein>
    <submittedName>
        <fullName evidence="1">Uncharacterized protein</fullName>
    </submittedName>
</protein>
<gene>
    <name evidence="1" type="ORF">TNIN_89971</name>
</gene>
<evidence type="ECO:0000313" key="1">
    <source>
        <dbReference type="EMBL" id="GFY55161.1"/>
    </source>
</evidence>
<keyword evidence="2" id="KW-1185">Reference proteome</keyword>
<comment type="caution">
    <text evidence="1">The sequence shown here is derived from an EMBL/GenBank/DDBJ whole genome shotgun (WGS) entry which is preliminary data.</text>
</comment>